<dbReference type="GO" id="GO:0006801">
    <property type="term" value="P:superoxide metabolic process"/>
    <property type="evidence" value="ECO:0007669"/>
    <property type="project" value="InterPro"/>
</dbReference>
<dbReference type="Gene3D" id="2.60.40.200">
    <property type="entry name" value="Superoxide dismutase, copper/zinc binding domain"/>
    <property type="match status" value="1"/>
</dbReference>
<dbReference type="AlphaFoldDB" id="A0AAV0BDD5"/>
<organism evidence="3 4">
    <name type="scientific">Phakopsora pachyrhizi</name>
    <name type="common">Asian soybean rust disease fungus</name>
    <dbReference type="NCBI Taxonomy" id="170000"/>
    <lineage>
        <taxon>Eukaryota</taxon>
        <taxon>Fungi</taxon>
        <taxon>Dikarya</taxon>
        <taxon>Basidiomycota</taxon>
        <taxon>Pucciniomycotina</taxon>
        <taxon>Pucciniomycetes</taxon>
        <taxon>Pucciniales</taxon>
        <taxon>Phakopsoraceae</taxon>
        <taxon>Phakopsora</taxon>
    </lineage>
</organism>
<dbReference type="InterPro" id="IPR036423">
    <property type="entry name" value="SOD-like_Cu/Zn_dom_sf"/>
</dbReference>
<name>A0AAV0BDD5_PHAPC</name>
<dbReference type="Pfam" id="PF00080">
    <property type="entry name" value="Sod_Cu"/>
    <property type="match status" value="1"/>
</dbReference>
<keyword evidence="4" id="KW-1185">Reference proteome</keyword>
<evidence type="ECO:0000313" key="3">
    <source>
        <dbReference type="EMBL" id="CAH7683728.1"/>
    </source>
</evidence>
<dbReference type="SUPFAM" id="SSF49329">
    <property type="entry name" value="Cu,Zn superoxide dismutase-like"/>
    <property type="match status" value="1"/>
</dbReference>
<feature type="chain" id="PRO_5043852277" evidence="1">
    <location>
        <begin position="23"/>
        <end position="195"/>
    </location>
</feature>
<proteinExistence type="predicted"/>
<dbReference type="GO" id="GO:0005507">
    <property type="term" value="F:copper ion binding"/>
    <property type="evidence" value="ECO:0007669"/>
    <property type="project" value="InterPro"/>
</dbReference>
<dbReference type="InterPro" id="IPR024134">
    <property type="entry name" value="SOD_Cu/Zn_/chaperone"/>
</dbReference>
<protein>
    <submittedName>
        <fullName evidence="3">Copper/zinc superoxide dismutase</fullName>
    </submittedName>
</protein>
<dbReference type="PANTHER" id="PTHR10003">
    <property type="entry name" value="SUPEROXIDE DISMUTASE CU-ZN -RELATED"/>
    <property type="match status" value="1"/>
</dbReference>
<feature type="domain" description="Superoxide dismutase copper/zinc binding" evidence="2">
    <location>
        <begin position="55"/>
        <end position="171"/>
    </location>
</feature>
<reference evidence="3" key="1">
    <citation type="submission" date="2022-06" db="EMBL/GenBank/DDBJ databases">
        <authorList>
            <consortium name="SYNGENTA / RWTH Aachen University"/>
        </authorList>
    </citation>
    <scope>NUCLEOTIDE SEQUENCE</scope>
</reference>
<evidence type="ECO:0000313" key="4">
    <source>
        <dbReference type="Proteomes" id="UP001153365"/>
    </source>
</evidence>
<keyword evidence="1" id="KW-0732">Signal</keyword>
<dbReference type="Proteomes" id="UP001153365">
    <property type="component" value="Unassembled WGS sequence"/>
</dbReference>
<sequence>MARFSFLHFLFIVALVLPFVVLKENEVDKDPKCPHVKKNTVGRISAVANVVGEHISGTVEFDILEGGTVTVLVQVNVKGLPAGFEYPYHIHEFPINSTGNCDSAKGHFNPLGVKTECDFLKPATCEIGGGPSVNVRYYDPYLRFSPSRFSFVGRSVVIHTPDLKGRIACGTIHLVNNGVKKASQEVKGQIKKTKG</sequence>
<dbReference type="InterPro" id="IPR001424">
    <property type="entry name" value="SOD_Cu_Zn_dom"/>
</dbReference>
<evidence type="ECO:0000259" key="2">
    <source>
        <dbReference type="Pfam" id="PF00080"/>
    </source>
</evidence>
<feature type="signal peptide" evidence="1">
    <location>
        <begin position="1"/>
        <end position="22"/>
    </location>
</feature>
<gene>
    <name evidence="3" type="ORF">PPACK8108_LOCUS17418</name>
</gene>
<comment type="caution">
    <text evidence="3">The sequence shown here is derived from an EMBL/GenBank/DDBJ whole genome shotgun (WGS) entry which is preliminary data.</text>
</comment>
<evidence type="ECO:0000256" key="1">
    <source>
        <dbReference type="SAM" id="SignalP"/>
    </source>
</evidence>
<dbReference type="EMBL" id="CALTRL010004876">
    <property type="protein sequence ID" value="CAH7683728.1"/>
    <property type="molecule type" value="Genomic_DNA"/>
</dbReference>
<accession>A0AAV0BDD5</accession>